<accession>A0A517RI25</accession>
<evidence type="ECO:0000313" key="6">
    <source>
        <dbReference type="Proteomes" id="UP000317171"/>
    </source>
</evidence>
<dbReference type="KEGG" id="gaz:Pan241w_36270"/>
<dbReference type="Pfam" id="PF13432">
    <property type="entry name" value="TPR_16"/>
    <property type="match status" value="1"/>
</dbReference>
<dbReference type="OrthoDB" id="5287961at2"/>
<dbReference type="SMART" id="SM00028">
    <property type="entry name" value="TPR"/>
    <property type="match status" value="3"/>
</dbReference>
<dbReference type="Pfam" id="PF14559">
    <property type="entry name" value="TPR_19"/>
    <property type="match status" value="1"/>
</dbReference>
<dbReference type="AlphaFoldDB" id="A0A517RI25"/>
<evidence type="ECO:0000256" key="1">
    <source>
        <dbReference type="ARBA" id="ARBA00022729"/>
    </source>
</evidence>
<dbReference type="Pfam" id="PF13517">
    <property type="entry name" value="FG-GAP_3"/>
    <property type="match status" value="2"/>
</dbReference>
<organism evidence="5 6">
    <name type="scientific">Gimesia alba</name>
    <dbReference type="NCBI Taxonomy" id="2527973"/>
    <lineage>
        <taxon>Bacteria</taxon>
        <taxon>Pseudomonadati</taxon>
        <taxon>Planctomycetota</taxon>
        <taxon>Planctomycetia</taxon>
        <taxon>Planctomycetales</taxon>
        <taxon>Planctomycetaceae</taxon>
        <taxon>Gimesia</taxon>
    </lineage>
</organism>
<evidence type="ECO:0000259" key="4">
    <source>
        <dbReference type="Pfam" id="PF07593"/>
    </source>
</evidence>
<dbReference type="InterPro" id="IPR011519">
    <property type="entry name" value="UnbV_ASPIC"/>
</dbReference>
<feature type="repeat" description="TPR" evidence="2">
    <location>
        <begin position="264"/>
        <end position="297"/>
    </location>
</feature>
<dbReference type="SUPFAM" id="SSF48452">
    <property type="entry name" value="TPR-like"/>
    <property type="match status" value="2"/>
</dbReference>
<dbReference type="SUPFAM" id="SSF69318">
    <property type="entry name" value="Integrin alpha N-terminal domain"/>
    <property type="match status" value="1"/>
</dbReference>
<evidence type="ECO:0000256" key="2">
    <source>
        <dbReference type="PROSITE-ProRule" id="PRU00339"/>
    </source>
</evidence>
<feature type="region of interest" description="Disordered" evidence="3">
    <location>
        <begin position="406"/>
        <end position="432"/>
    </location>
</feature>
<name>A0A517RI25_9PLAN</name>
<feature type="domain" description="ASPIC/UnbV" evidence="4">
    <location>
        <begin position="890"/>
        <end position="956"/>
    </location>
</feature>
<dbReference type="InterPro" id="IPR011990">
    <property type="entry name" value="TPR-like_helical_dom_sf"/>
</dbReference>
<sequence length="972" mass="108102">MIRVFSILSILLVLGLAVYFSGLFEPDPDAIYQRASHAFRNQNDQEAKRQVERLLEFPSHQVSAAMLGAEIALKSGDFKEVIRYYDYVPDDASRESLKARRRSGDLYLFELKQLSPAENEFQRAIKSFPDDLKVLQRLSFIYGLTSRGWQAVPFRLKLLQQEKIDAILVYLLAMGDRSLENPQLLIEYGQKNPEDLLVQLGKARLEWDQQKYSEAKTRLQKLLSTQPDLSQARALLGKILLNQGDSGEFVSWQQSLTDQDRLLPEIWGIEGQWYQKQGDRQSALRCYGEAIRQDATNSTACYQLGQLLLQEGKKEAAERLLDYSKKLQAYEGMVKVAYGDKDLKATQEVVSLAQELGLVWEAYGWSRAVLLLDPQLDWAQKVQQELEPQLAELKLTRVVDEKNPVRGLNLPGSQSMSEQPEVSVASSKGNAQTSSNISFEDVTAHAGISFQYFNGQPWPENNHKMYEFTGGGVGVVDFNSDGWPDLYLTQGTNWPVNELQSRYRDRLFLNVGDGTFQDVTEMAGLNENRFSQGVSIGDVNNDGFADIYVGNIGLNRLYLNNGDGTYSESDQASGTADQWTTSCLIADLNADSAPEIYAVNYLTGADVFDRVCKNADGSARSCMPLNFPGAQDQLFSNSKNGQFQNVTATSGIQVPDGRGLGIIAADLHGTGYPDLFVANDAVANFYFVNQGSEKLRFTEQALLSGLALNGEGRTEACMGIAAGDADADGLLDLYVTNYYRETNTLYHQVGPDSFVDKTQASQMSDPTIYKLGFGTQFLDVDLDGLLDLLIVNGHVEDLTAQDVPYQMQPQFMKNQGQGKFQELKSTELGTFFQTPRLGRGMARLDWNRDGLEEAAISSLDQPFVLLENSTQNHGHRLVVHLTGTKSSRDAIGTTVRVKTNGQTLVRQLTAGDGYFASNQRILVFGLGDAEQIESLEVTWPSGLQQQFGGGDVDQEVHLIEGQPQQFRIQSLN</sequence>
<dbReference type="Proteomes" id="UP000317171">
    <property type="component" value="Chromosome"/>
</dbReference>
<evidence type="ECO:0000313" key="5">
    <source>
        <dbReference type="EMBL" id="QDT43526.1"/>
    </source>
</evidence>
<keyword evidence="1" id="KW-0732">Signal</keyword>
<reference evidence="5 6" key="1">
    <citation type="submission" date="2019-02" db="EMBL/GenBank/DDBJ databases">
        <title>Deep-cultivation of Planctomycetes and their phenomic and genomic characterization uncovers novel biology.</title>
        <authorList>
            <person name="Wiegand S."/>
            <person name="Jogler M."/>
            <person name="Boedeker C."/>
            <person name="Pinto D."/>
            <person name="Vollmers J."/>
            <person name="Rivas-Marin E."/>
            <person name="Kohn T."/>
            <person name="Peeters S.H."/>
            <person name="Heuer A."/>
            <person name="Rast P."/>
            <person name="Oberbeckmann S."/>
            <person name="Bunk B."/>
            <person name="Jeske O."/>
            <person name="Meyerdierks A."/>
            <person name="Storesund J.E."/>
            <person name="Kallscheuer N."/>
            <person name="Luecker S."/>
            <person name="Lage O.M."/>
            <person name="Pohl T."/>
            <person name="Merkel B.J."/>
            <person name="Hornburger P."/>
            <person name="Mueller R.-W."/>
            <person name="Bruemmer F."/>
            <person name="Labrenz M."/>
            <person name="Spormann A.M."/>
            <person name="Op den Camp H."/>
            <person name="Overmann J."/>
            <person name="Amann R."/>
            <person name="Jetten M.S.M."/>
            <person name="Mascher T."/>
            <person name="Medema M.H."/>
            <person name="Devos D.P."/>
            <person name="Kaster A.-K."/>
            <person name="Ovreas L."/>
            <person name="Rohde M."/>
            <person name="Galperin M.Y."/>
            <person name="Jogler C."/>
        </authorList>
    </citation>
    <scope>NUCLEOTIDE SEQUENCE [LARGE SCALE GENOMIC DNA]</scope>
    <source>
        <strain evidence="5 6">Pan241w</strain>
    </source>
</reference>
<evidence type="ECO:0000256" key="3">
    <source>
        <dbReference type="SAM" id="MobiDB-lite"/>
    </source>
</evidence>
<keyword evidence="6" id="KW-1185">Reference proteome</keyword>
<dbReference type="PANTHER" id="PTHR16026">
    <property type="entry name" value="CARTILAGE ACIDIC PROTEIN 1"/>
    <property type="match status" value="1"/>
</dbReference>
<protein>
    <submittedName>
        <fullName evidence="5">Tetratricopeptide repeat protein</fullName>
    </submittedName>
</protein>
<keyword evidence="2" id="KW-0802">TPR repeat</keyword>
<dbReference type="InterPro" id="IPR027039">
    <property type="entry name" value="Crtac1"/>
</dbReference>
<dbReference type="InterPro" id="IPR028994">
    <property type="entry name" value="Integrin_alpha_N"/>
</dbReference>
<dbReference type="Gene3D" id="2.130.10.130">
    <property type="entry name" value="Integrin alpha, N-terminal"/>
    <property type="match status" value="2"/>
</dbReference>
<dbReference type="Gene3D" id="1.25.40.10">
    <property type="entry name" value="Tetratricopeptide repeat domain"/>
    <property type="match status" value="1"/>
</dbReference>
<gene>
    <name evidence="5" type="ORF">Pan241w_36270</name>
</gene>
<dbReference type="RefSeq" id="WP_145218269.1">
    <property type="nucleotide sequence ID" value="NZ_CP036269.1"/>
</dbReference>
<dbReference type="EMBL" id="CP036269">
    <property type="protein sequence ID" value="QDT43526.1"/>
    <property type="molecule type" value="Genomic_DNA"/>
</dbReference>
<dbReference type="InterPro" id="IPR013517">
    <property type="entry name" value="FG-GAP"/>
</dbReference>
<feature type="compositionally biased region" description="Polar residues" evidence="3">
    <location>
        <begin position="411"/>
        <end position="432"/>
    </location>
</feature>
<proteinExistence type="predicted"/>
<dbReference type="Pfam" id="PF07593">
    <property type="entry name" value="UnbV_ASPIC"/>
    <property type="match status" value="1"/>
</dbReference>
<dbReference type="PROSITE" id="PS50005">
    <property type="entry name" value="TPR"/>
    <property type="match status" value="1"/>
</dbReference>
<dbReference type="PANTHER" id="PTHR16026:SF0">
    <property type="entry name" value="CARTILAGE ACIDIC PROTEIN 1"/>
    <property type="match status" value="1"/>
</dbReference>
<dbReference type="InterPro" id="IPR019734">
    <property type="entry name" value="TPR_rpt"/>
</dbReference>